<dbReference type="GO" id="GO:0010309">
    <property type="term" value="F:acireductone dioxygenase [iron(II)-requiring] activity"/>
    <property type="evidence" value="ECO:0007669"/>
    <property type="project" value="UniProtKB-UniRule"/>
</dbReference>
<dbReference type="AlphaFoldDB" id="A0AAD4R9F3"/>
<evidence type="ECO:0000256" key="8">
    <source>
        <dbReference type="ARBA" id="ARBA00023004"/>
    </source>
</evidence>
<dbReference type="Gene3D" id="2.60.120.10">
    <property type="entry name" value="Jelly Rolls"/>
    <property type="match status" value="1"/>
</dbReference>
<dbReference type="PANTHER" id="PTHR23418:SF0">
    <property type="entry name" value="ACIREDUCTONE DIOXYGENASE"/>
    <property type="match status" value="1"/>
</dbReference>
<evidence type="ECO:0000256" key="11">
    <source>
        <dbReference type="HAMAP-Rule" id="MF_03154"/>
    </source>
</evidence>
<dbReference type="Pfam" id="PF03079">
    <property type="entry name" value="ARD"/>
    <property type="match status" value="1"/>
</dbReference>
<evidence type="ECO:0000256" key="9">
    <source>
        <dbReference type="ARBA" id="ARBA00023167"/>
    </source>
</evidence>
<reference evidence="12" key="1">
    <citation type="submission" date="2022-01" db="EMBL/GenBank/DDBJ databases">
        <title>Genome Sequence Resource for Two Populations of Ditylenchus destructor, the Migratory Endoparasitic Phytonematode.</title>
        <authorList>
            <person name="Zhang H."/>
            <person name="Lin R."/>
            <person name="Xie B."/>
        </authorList>
    </citation>
    <scope>NUCLEOTIDE SEQUENCE</scope>
    <source>
        <strain evidence="12">BazhouSP</strain>
    </source>
</reference>
<comment type="pathway">
    <text evidence="11">Amino-acid biosynthesis; L-methionine biosynthesis via salvage pathway; L-methionine from S-methyl-5-thio-alpha-D-ribose 1-phosphate: step 5/6.</text>
</comment>
<evidence type="ECO:0000313" key="13">
    <source>
        <dbReference type="Proteomes" id="UP001201812"/>
    </source>
</evidence>
<dbReference type="InterPro" id="IPR027496">
    <property type="entry name" value="ARD_euk"/>
</dbReference>
<dbReference type="EMBL" id="JAKKPZ010000002">
    <property type="protein sequence ID" value="KAI1726075.1"/>
    <property type="molecule type" value="Genomic_DNA"/>
</dbReference>
<proteinExistence type="inferred from homology"/>
<keyword evidence="10 11" id="KW-0539">Nucleus</keyword>
<dbReference type="EC" id="1.13.11.54" evidence="11"/>
<dbReference type="FunFam" id="2.60.120.10:FF:000099">
    <property type="entry name" value="1,2-dihydroxy-3-keto-5-methylthiopentene dioxygenase"/>
    <property type="match status" value="1"/>
</dbReference>
<comment type="function">
    <text evidence="11">Catalyzes 2 different reactions between oxygen and the acireductone 1,2-dihydroxy-3-keto-5-methylthiopentene (DHK-MTPene) depending upon the metal bound in the active site. Fe-containing acireductone dioxygenase (Fe-ARD) produces formate and 2-keto-4-methylthiobutyrate (KMTB), the alpha-ketoacid precursor of methionine in the methionine recycle pathway. Ni-containing acireductone dioxygenase (Ni-ARD) produces methylthiopropionate, carbon monoxide and formate, and does not lie on the methionine recycle pathway.</text>
</comment>
<keyword evidence="4 11" id="KW-0028">Amino-acid biosynthesis</keyword>
<feature type="binding site" evidence="11">
    <location>
        <position position="86"/>
    </location>
    <ligand>
        <name>Fe(2+)</name>
        <dbReference type="ChEBI" id="CHEBI:29033"/>
        <note>for iron-dependent acireductone dioxygenase activity</note>
    </ligand>
</feature>
<comment type="cofactor">
    <cofactor evidence="11">
        <name>Fe(2+)</name>
        <dbReference type="ChEBI" id="CHEBI:29033"/>
    </cofactor>
    <cofactor evidence="11">
        <name>Ni(2+)</name>
        <dbReference type="ChEBI" id="CHEBI:49786"/>
    </cofactor>
    <text evidence="11">Binds either 1 Fe or Ni cation per monomer. Iron-binding promotes an acireductone dioxygenase reaction producing 2-keto-4-methylthiobutyrate, while nickel-binding promotes an acireductone dioxygenase reaction producing 3-(methylsulfanyl)propanoate.</text>
</comment>
<evidence type="ECO:0000256" key="2">
    <source>
        <dbReference type="ARBA" id="ARBA00022490"/>
    </source>
</evidence>
<dbReference type="GO" id="GO:0005634">
    <property type="term" value="C:nucleus"/>
    <property type="evidence" value="ECO:0007669"/>
    <property type="project" value="UniProtKB-SubCell"/>
</dbReference>
<protein>
    <recommendedName>
        <fullName evidence="11">Acireductone dioxygenase</fullName>
    </recommendedName>
    <alternativeName>
        <fullName evidence="11">Acireductone dioxygenase (Fe(2+)-requiring)</fullName>
        <shortName evidence="11">ARD'</shortName>
        <shortName evidence="11">Fe-ARD</shortName>
        <ecNumber evidence="11">1.13.11.54</ecNumber>
    </alternativeName>
    <alternativeName>
        <fullName evidence="11">Acireductone dioxygenase (Ni(2+)-requiring)</fullName>
        <shortName evidence="11">ARD</shortName>
        <shortName evidence="11">Ni-ARD</shortName>
        <ecNumber evidence="11">1.13.11.53</ecNumber>
    </alternativeName>
</protein>
<comment type="subcellular location">
    <subcellularLocation>
        <location evidence="11">Cytoplasm</location>
    </subcellularLocation>
    <subcellularLocation>
        <location evidence="11">Nucleus</location>
    </subcellularLocation>
</comment>
<evidence type="ECO:0000256" key="4">
    <source>
        <dbReference type="ARBA" id="ARBA00022605"/>
    </source>
</evidence>
<dbReference type="HAMAP" id="MF_03154">
    <property type="entry name" value="Salvage_MtnD_euk"/>
    <property type="match status" value="1"/>
</dbReference>
<feature type="binding site" evidence="11">
    <location>
        <position position="88"/>
    </location>
    <ligand>
        <name>Ni(2+)</name>
        <dbReference type="ChEBI" id="CHEBI:49786"/>
        <note>for nickel-dependent acireductone dioxygenase activity</note>
    </ligand>
</feature>
<dbReference type="Proteomes" id="UP001201812">
    <property type="component" value="Unassembled WGS sequence"/>
</dbReference>
<dbReference type="GO" id="GO:0019509">
    <property type="term" value="P:L-methionine salvage from methylthioadenosine"/>
    <property type="evidence" value="ECO:0007669"/>
    <property type="project" value="UniProtKB-UniRule"/>
</dbReference>
<dbReference type="InterPro" id="IPR014710">
    <property type="entry name" value="RmlC-like_jellyroll"/>
</dbReference>
<dbReference type="GO" id="GO:0016151">
    <property type="term" value="F:nickel cation binding"/>
    <property type="evidence" value="ECO:0007669"/>
    <property type="project" value="UniProtKB-UniRule"/>
</dbReference>
<comment type="similarity">
    <text evidence="11">Belongs to the acireductone dioxygenase (ARD) family.</text>
</comment>
<keyword evidence="5 11" id="KW-0479">Metal-binding</keyword>
<dbReference type="PANTHER" id="PTHR23418">
    <property type="entry name" value="ACIREDUCTONE DIOXYGENASE"/>
    <property type="match status" value="1"/>
</dbReference>
<accession>A0AAD4R9F3</accession>
<keyword evidence="3 11" id="KW-0533">Nickel</keyword>
<evidence type="ECO:0000256" key="5">
    <source>
        <dbReference type="ARBA" id="ARBA00022723"/>
    </source>
</evidence>
<feature type="binding site" evidence="11">
    <location>
        <position position="92"/>
    </location>
    <ligand>
        <name>Fe(2+)</name>
        <dbReference type="ChEBI" id="CHEBI:29033"/>
        <note>for iron-dependent acireductone dioxygenase activity</note>
    </ligand>
</feature>
<dbReference type="GO" id="GO:0005506">
    <property type="term" value="F:iron ion binding"/>
    <property type="evidence" value="ECO:0007669"/>
    <property type="project" value="UniProtKB-UniRule"/>
</dbReference>
<dbReference type="CDD" id="cd02232">
    <property type="entry name" value="cupin_ARD"/>
    <property type="match status" value="1"/>
</dbReference>
<feature type="binding site" evidence="11">
    <location>
        <position position="92"/>
    </location>
    <ligand>
        <name>Ni(2+)</name>
        <dbReference type="ChEBI" id="CHEBI:49786"/>
        <note>for nickel-dependent acireductone dioxygenase activity</note>
    </ligand>
</feature>
<comment type="catalytic activity">
    <reaction evidence="11">
        <text>1,2-dihydroxy-5-(methylsulfanyl)pent-1-en-3-one + O2 = 3-(methylsulfanyl)propanoate + CO + formate + 2 H(+)</text>
        <dbReference type="Rhea" id="RHEA:14161"/>
        <dbReference type="ChEBI" id="CHEBI:15378"/>
        <dbReference type="ChEBI" id="CHEBI:15379"/>
        <dbReference type="ChEBI" id="CHEBI:15740"/>
        <dbReference type="ChEBI" id="CHEBI:17245"/>
        <dbReference type="ChEBI" id="CHEBI:49016"/>
        <dbReference type="ChEBI" id="CHEBI:49252"/>
        <dbReference type="EC" id="1.13.11.53"/>
    </reaction>
</comment>
<evidence type="ECO:0000256" key="3">
    <source>
        <dbReference type="ARBA" id="ARBA00022596"/>
    </source>
</evidence>
<gene>
    <name evidence="12" type="ORF">DdX_02769</name>
</gene>
<feature type="binding site" evidence="11">
    <location>
        <position position="86"/>
    </location>
    <ligand>
        <name>Ni(2+)</name>
        <dbReference type="ChEBI" id="CHEBI:49786"/>
        <note>for nickel-dependent acireductone dioxygenase activity</note>
    </ligand>
</feature>
<dbReference type="InterPro" id="IPR011051">
    <property type="entry name" value="RmlC_Cupin_sf"/>
</dbReference>
<feature type="binding site" evidence="11">
    <location>
        <position position="131"/>
    </location>
    <ligand>
        <name>Ni(2+)</name>
        <dbReference type="ChEBI" id="CHEBI:49786"/>
        <note>for nickel-dependent acireductone dioxygenase activity</note>
    </ligand>
</feature>
<keyword evidence="6 11" id="KW-0223">Dioxygenase</keyword>
<evidence type="ECO:0000313" key="12">
    <source>
        <dbReference type="EMBL" id="KAI1726075.1"/>
    </source>
</evidence>
<evidence type="ECO:0000256" key="7">
    <source>
        <dbReference type="ARBA" id="ARBA00023002"/>
    </source>
</evidence>
<keyword evidence="13" id="KW-1185">Reference proteome</keyword>
<dbReference type="EC" id="1.13.11.53" evidence="11"/>
<evidence type="ECO:0000256" key="10">
    <source>
        <dbReference type="ARBA" id="ARBA00023242"/>
    </source>
</evidence>
<comment type="caution">
    <text evidence="12">The sequence shown here is derived from an EMBL/GenBank/DDBJ whole genome shotgun (WGS) entry which is preliminary data.</text>
</comment>
<dbReference type="GO" id="GO:0005737">
    <property type="term" value="C:cytoplasm"/>
    <property type="evidence" value="ECO:0007669"/>
    <property type="project" value="UniProtKB-SubCell"/>
</dbReference>
<comment type="catalytic activity">
    <reaction evidence="1 11">
        <text>1,2-dihydroxy-5-(methylsulfanyl)pent-1-en-3-one + O2 = 4-methylsulfanyl-2-oxobutanoate + formate + 2 H(+)</text>
        <dbReference type="Rhea" id="RHEA:24504"/>
        <dbReference type="ChEBI" id="CHEBI:15378"/>
        <dbReference type="ChEBI" id="CHEBI:15379"/>
        <dbReference type="ChEBI" id="CHEBI:15740"/>
        <dbReference type="ChEBI" id="CHEBI:16723"/>
        <dbReference type="ChEBI" id="CHEBI:49252"/>
        <dbReference type="EC" id="1.13.11.54"/>
    </reaction>
</comment>
<dbReference type="SUPFAM" id="SSF51182">
    <property type="entry name" value="RmlC-like cupins"/>
    <property type="match status" value="1"/>
</dbReference>
<evidence type="ECO:0000256" key="6">
    <source>
        <dbReference type="ARBA" id="ARBA00022964"/>
    </source>
</evidence>
<name>A0AAD4R9F3_9BILA</name>
<organism evidence="12 13">
    <name type="scientific">Ditylenchus destructor</name>
    <dbReference type="NCBI Taxonomy" id="166010"/>
    <lineage>
        <taxon>Eukaryota</taxon>
        <taxon>Metazoa</taxon>
        <taxon>Ecdysozoa</taxon>
        <taxon>Nematoda</taxon>
        <taxon>Chromadorea</taxon>
        <taxon>Rhabditida</taxon>
        <taxon>Tylenchina</taxon>
        <taxon>Tylenchomorpha</taxon>
        <taxon>Sphaerularioidea</taxon>
        <taxon>Anguinidae</taxon>
        <taxon>Anguininae</taxon>
        <taxon>Ditylenchus</taxon>
    </lineage>
</organism>
<dbReference type="InterPro" id="IPR004313">
    <property type="entry name" value="ARD"/>
</dbReference>
<evidence type="ECO:0000256" key="1">
    <source>
        <dbReference type="ARBA" id="ARBA00000428"/>
    </source>
</evidence>
<sequence>MVKCWLLSDNITDTRQENHRDPKQFVSLDDLSKFGVLISHVPVSDLESGIDKLCKERGYKYRDQIVVNRKDLKNYDERVADFWQEHFHPDEEVRYIASGRGYFDVRNDKEEWVRMMLEPGDLLVLPGGIYHRFSTTMEEACYIIRLYSEVPTWTTYYRKEGGDQRQERQEYVHNYLEKQTLAT</sequence>
<keyword evidence="8 11" id="KW-0408">Iron</keyword>
<dbReference type="GO" id="GO:0010308">
    <property type="term" value="F:acireductone dioxygenase (Ni2+-requiring) activity"/>
    <property type="evidence" value="ECO:0007669"/>
    <property type="project" value="UniProtKB-UniRule"/>
</dbReference>
<keyword evidence="2 11" id="KW-0963">Cytoplasm</keyword>
<feature type="binding site" evidence="11">
    <location>
        <position position="88"/>
    </location>
    <ligand>
        <name>Fe(2+)</name>
        <dbReference type="ChEBI" id="CHEBI:29033"/>
        <note>for iron-dependent acireductone dioxygenase activity</note>
    </ligand>
</feature>
<keyword evidence="9 11" id="KW-0486">Methionine biosynthesis</keyword>
<keyword evidence="7 11" id="KW-0560">Oxidoreductase</keyword>
<feature type="binding site" evidence="11">
    <location>
        <position position="131"/>
    </location>
    <ligand>
        <name>Fe(2+)</name>
        <dbReference type="ChEBI" id="CHEBI:29033"/>
        <note>for iron-dependent acireductone dioxygenase activity</note>
    </ligand>
</feature>